<dbReference type="AlphaFoldDB" id="A0A2K2DTA8"/>
<reference evidence="2" key="3">
    <citation type="submission" date="2018-08" db="UniProtKB">
        <authorList>
            <consortium name="EnsemblPlants"/>
        </authorList>
    </citation>
    <scope>IDENTIFICATION</scope>
    <source>
        <strain evidence="2">cv. Bd21</strain>
    </source>
</reference>
<evidence type="ECO:0000313" key="3">
    <source>
        <dbReference type="Proteomes" id="UP000008810"/>
    </source>
</evidence>
<evidence type="ECO:0000313" key="1">
    <source>
        <dbReference type="EMBL" id="PNT77513.1"/>
    </source>
</evidence>
<accession>A0A2K2DTA8</accession>
<dbReference type="EMBL" id="CM000880">
    <property type="protein sequence ID" value="PNT77513.1"/>
    <property type="molecule type" value="Genomic_DNA"/>
</dbReference>
<name>A0A2K2DTA8_BRADI</name>
<organism evidence="1">
    <name type="scientific">Brachypodium distachyon</name>
    <name type="common">Purple false brome</name>
    <name type="synonym">Trachynia distachya</name>
    <dbReference type="NCBI Taxonomy" id="15368"/>
    <lineage>
        <taxon>Eukaryota</taxon>
        <taxon>Viridiplantae</taxon>
        <taxon>Streptophyta</taxon>
        <taxon>Embryophyta</taxon>
        <taxon>Tracheophyta</taxon>
        <taxon>Spermatophyta</taxon>
        <taxon>Magnoliopsida</taxon>
        <taxon>Liliopsida</taxon>
        <taxon>Poales</taxon>
        <taxon>Poaceae</taxon>
        <taxon>BOP clade</taxon>
        <taxon>Pooideae</taxon>
        <taxon>Stipodae</taxon>
        <taxon>Brachypodieae</taxon>
        <taxon>Brachypodium</taxon>
    </lineage>
</organism>
<dbReference type="EnsemblPlants" id="PNT77513">
    <property type="protein sequence ID" value="PNT77513"/>
    <property type="gene ID" value="BRADI_1g63985v3"/>
</dbReference>
<reference evidence="1 2" key="1">
    <citation type="journal article" date="2010" name="Nature">
        <title>Genome sequencing and analysis of the model grass Brachypodium distachyon.</title>
        <authorList>
            <consortium name="International Brachypodium Initiative"/>
        </authorList>
    </citation>
    <scope>NUCLEOTIDE SEQUENCE [LARGE SCALE GENOMIC DNA]</scope>
    <source>
        <strain evidence="1 2">Bd21</strain>
    </source>
</reference>
<gene>
    <name evidence="1" type="ORF">BRADI_1g63985v3</name>
</gene>
<evidence type="ECO:0000313" key="2">
    <source>
        <dbReference type="EnsemblPlants" id="PNT77513"/>
    </source>
</evidence>
<reference evidence="1" key="2">
    <citation type="submission" date="2017-06" db="EMBL/GenBank/DDBJ databases">
        <title>WGS assembly of Brachypodium distachyon.</title>
        <authorList>
            <consortium name="The International Brachypodium Initiative"/>
            <person name="Lucas S."/>
            <person name="Harmon-Smith M."/>
            <person name="Lail K."/>
            <person name="Tice H."/>
            <person name="Grimwood J."/>
            <person name="Bruce D."/>
            <person name="Barry K."/>
            <person name="Shu S."/>
            <person name="Lindquist E."/>
            <person name="Wang M."/>
            <person name="Pitluck S."/>
            <person name="Vogel J.P."/>
            <person name="Garvin D.F."/>
            <person name="Mockler T.C."/>
            <person name="Schmutz J."/>
            <person name="Rokhsar D."/>
            <person name="Bevan M.W."/>
        </authorList>
    </citation>
    <scope>NUCLEOTIDE SEQUENCE</scope>
    <source>
        <strain evidence="1">Bd21</strain>
    </source>
</reference>
<protein>
    <submittedName>
        <fullName evidence="1 2">Uncharacterized protein</fullName>
    </submittedName>
</protein>
<dbReference type="Gramene" id="PNT77513">
    <property type="protein sequence ID" value="PNT77513"/>
    <property type="gene ID" value="BRADI_1g63985v3"/>
</dbReference>
<dbReference type="Proteomes" id="UP000008810">
    <property type="component" value="Chromosome 1"/>
</dbReference>
<keyword evidence="3" id="KW-1185">Reference proteome</keyword>
<proteinExistence type="predicted"/>
<sequence length="91" mass="9778">MTGGATFDTKLSTFTVAATTSLCFLHAIRSLAALHADINSVQRSSFLACCSFCSGWQHPLCSSGSLPWRRNHLFSGVRACLLGSTSVLCFF</sequence>
<dbReference type="InParanoid" id="A0A2K2DTA8"/>